<dbReference type="InterPro" id="IPR025751">
    <property type="entry name" value="RsbRD_N_dom"/>
</dbReference>
<protein>
    <submittedName>
        <fullName evidence="3">PucR family transcriptional regulator</fullName>
    </submittedName>
</protein>
<dbReference type="PANTHER" id="PTHR33744:SF15">
    <property type="entry name" value="CARBOHYDRATE DIACID REGULATOR"/>
    <property type="match status" value="1"/>
</dbReference>
<comment type="caution">
    <text evidence="3">The sequence shown here is derived from an EMBL/GenBank/DDBJ whole genome shotgun (WGS) entry which is preliminary data.</text>
</comment>
<gene>
    <name evidence="3" type="ORF">D3226_01235</name>
</gene>
<dbReference type="EMBL" id="QYAD01000001">
    <property type="protein sequence ID" value="MBL3688584.1"/>
    <property type="molecule type" value="Genomic_DNA"/>
</dbReference>
<reference evidence="3 4" key="1">
    <citation type="submission" date="2018-09" db="EMBL/GenBank/DDBJ databases">
        <title>Comparative genomics of Leucobacter spp.</title>
        <authorList>
            <person name="Reis A.C."/>
            <person name="Kolvenbach B.A."/>
            <person name="Corvini P.F.X."/>
            <person name="Nunes O.C."/>
        </authorList>
    </citation>
    <scope>NUCLEOTIDE SEQUENCE [LARGE SCALE GENOMIC DNA]</scope>
    <source>
        <strain evidence="3 4">L-1</strain>
    </source>
</reference>
<name>A0ABS1SKS5_9MICO</name>
<organism evidence="3 4">
    <name type="scientific">Leucobacter chromiireducens subsp. chromiireducens</name>
    <dbReference type="NCBI Taxonomy" id="660067"/>
    <lineage>
        <taxon>Bacteria</taxon>
        <taxon>Bacillati</taxon>
        <taxon>Actinomycetota</taxon>
        <taxon>Actinomycetes</taxon>
        <taxon>Micrococcales</taxon>
        <taxon>Microbacteriaceae</taxon>
        <taxon>Leucobacter</taxon>
    </lineage>
</organism>
<feature type="domain" description="PucR C-terminal helix-turn-helix" evidence="1">
    <location>
        <begin position="344"/>
        <end position="396"/>
    </location>
</feature>
<dbReference type="InterPro" id="IPR051448">
    <property type="entry name" value="CdaR-like_regulators"/>
</dbReference>
<accession>A0ABS1SKS5</accession>
<dbReference type="RefSeq" id="WP_202380615.1">
    <property type="nucleotide sequence ID" value="NZ_BAAAMA010000003.1"/>
</dbReference>
<evidence type="ECO:0000313" key="3">
    <source>
        <dbReference type="EMBL" id="MBL3688584.1"/>
    </source>
</evidence>
<dbReference type="PANTHER" id="PTHR33744">
    <property type="entry name" value="CARBOHYDRATE DIACID REGULATOR"/>
    <property type="match status" value="1"/>
</dbReference>
<dbReference type="Proteomes" id="UP001646141">
    <property type="component" value="Unassembled WGS sequence"/>
</dbReference>
<dbReference type="Gene3D" id="1.10.10.2840">
    <property type="entry name" value="PucR C-terminal helix-turn-helix domain"/>
    <property type="match status" value="1"/>
</dbReference>
<evidence type="ECO:0000259" key="2">
    <source>
        <dbReference type="Pfam" id="PF14361"/>
    </source>
</evidence>
<evidence type="ECO:0000259" key="1">
    <source>
        <dbReference type="Pfam" id="PF13556"/>
    </source>
</evidence>
<dbReference type="InterPro" id="IPR025736">
    <property type="entry name" value="PucR_C-HTH_dom"/>
</dbReference>
<proteinExistence type="predicted"/>
<dbReference type="InterPro" id="IPR042070">
    <property type="entry name" value="PucR_C-HTH_sf"/>
</dbReference>
<evidence type="ECO:0000313" key="4">
    <source>
        <dbReference type="Proteomes" id="UP001646141"/>
    </source>
</evidence>
<dbReference type="Pfam" id="PF14361">
    <property type="entry name" value="RsbRD_N"/>
    <property type="match status" value="1"/>
</dbReference>
<keyword evidence="4" id="KW-1185">Reference proteome</keyword>
<sequence length="398" mass="43840">MHIWRRGRVMIAVPEDHDSPLSSRPFASDQERWFALLDLLDLERLARDFLVRLAEVGEYTEARLSDDELAIAARSSFAGLIERMRDPGSTKSQAAAFAVGTSRARAGISRAALMTAIRLDYVVLWNALVAVGTAEDAQLLLRHADYVWQVVDEYARHAQDGYLAERELLSDERQLLERALVSELVDTEEQPGSERAVEIATALGVPARVHWIVLAAEGTEAAELRQTLAGDPRMREALLSSYRGATLLLLVTATAWHTRPALQELRGSALGAIVTVEGIEEVWSGARLASELAGLPARGGVRRSFTDWPRLVRSQLTGTHFDLVLNFEAKLAECSAAERDAIEESIRAYLETGSVQAAASQMFCHRNTITNRLRRFTELTGIDVTVPTEAASVVLAWG</sequence>
<feature type="domain" description="RsbT co-antagonist protein RsbRD N-terminal" evidence="2">
    <location>
        <begin position="53"/>
        <end position="174"/>
    </location>
</feature>
<dbReference type="Pfam" id="PF13556">
    <property type="entry name" value="HTH_30"/>
    <property type="match status" value="1"/>
</dbReference>